<gene>
    <name evidence="2" type="ORF">M407DRAFT_6067</name>
</gene>
<accession>A0A0C3QQ73</accession>
<sequence length="226" mass="25020">MTQAITPSFPPHNMLPSPNLPYHVLLEERHHYVGQIQRLQAEKDAALTRNAGLIALLRSEKAKLESELKAQRSLVCMKEEEVITLRKELLEATGPPRISLPNPIPEALVPPLPKGQLDQCLVPPLPPQDRLASLCLGTVPSSSEEPALYYQELEGCIPMDETKHSPTNPSTQQLTLDPNSLDPTTPRALERVPNPKESTLMGSESPKQEHTSMSANNITPIFLKRI</sequence>
<dbReference type="EMBL" id="KN822980">
    <property type="protein sequence ID" value="KIO29639.1"/>
    <property type="molecule type" value="Genomic_DNA"/>
</dbReference>
<dbReference type="AlphaFoldDB" id="A0A0C3QQ73"/>
<protein>
    <submittedName>
        <fullName evidence="2">Uncharacterized protein</fullName>
    </submittedName>
</protein>
<evidence type="ECO:0000313" key="3">
    <source>
        <dbReference type="Proteomes" id="UP000054248"/>
    </source>
</evidence>
<evidence type="ECO:0000313" key="2">
    <source>
        <dbReference type="EMBL" id="KIO29639.1"/>
    </source>
</evidence>
<feature type="compositionally biased region" description="Polar residues" evidence="1">
    <location>
        <begin position="165"/>
        <end position="183"/>
    </location>
</feature>
<organism evidence="2 3">
    <name type="scientific">Tulasnella calospora MUT 4182</name>
    <dbReference type="NCBI Taxonomy" id="1051891"/>
    <lineage>
        <taxon>Eukaryota</taxon>
        <taxon>Fungi</taxon>
        <taxon>Dikarya</taxon>
        <taxon>Basidiomycota</taxon>
        <taxon>Agaricomycotina</taxon>
        <taxon>Agaricomycetes</taxon>
        <taxon>Cantharellales</taxon>
        <taxon>Tulasnellaceae</taxon>
        <taxon>Tulasnella</taxon>
    </lineage>
</organism>
<dbReference type="Proteomes" id="UP000054248">
    <property type="component" value="Unassembled WGS sequence"/>
</dbReference>
<dbReference type="OrthoDB" id="10693637at2759"/>
<dbReference type="HOGENOM" id="CLU_1225553_0_0_1"/>
<proteinExistence type="predicted"/>
<name>A0A0C3QQ73_9AGAM</name>
<feature type="region of interest" description="Disordered" evidence="1">
    <location>
        <begin position="161"/>
        <end position="212"/>
    </location>
</feature>
<evidence type="ECO:0000256" key="1">
    <source>
        <dbReference type="SAM" id="MobiDB-lite"/>
    </source>
</evidence>
<reference evidence="2 3" key="1">
    <citation type="submission" date="2014-04" db="EMBL/GenBank/DDBJ databases">
        <authorList>
            <consortium name="DOE Joint Genome Institute"/>
            <person name="Kuo A."/>
            <person name="Girlanda M."/>
            <person name="Perotto S."/>
            <person name="Kohler A."/>
            <person name="Nagy L.G."/>
            <person name="Floudas D."/>
            <person name="Copeland A."/>
            <person name="Barry K.W."/>
            <person name="Cichocki N."/>
            <person name="Veneault-Fourrey C."/>
            <person name="LaButti K."/>
            <person name="Lindquist E.A."/>
            <person name="Lipzen A."/>
            <person name="Lundell T."/>
            <person name="Morin E."/>
            <person name="Murat C."/>
            <person name="Sun H."/>
            <person name="Tunlid A."/>
            <person name="Henrissat B."/>
            <person name="Grigoriev I.V."/>
            <person name="Hibbett D.S."/>
            <person name="Martin F."/>
            <person name="Nordberg H.P."/>
            <person name="Cantor M.N."/>
            <person name="Hua S.X."/>
        </authorList>
    </citation>
    <scope>NUCLEOTIDE SEQUENCE [LARGE SCALE GENOMIC DNA]</scope>
    <source>
        <strain evidence="2 3">MUT 4182</strain>
    </source>
</reference>
<keyword evidence="3" id="KW-1185">Reference proteome</keyword>
<reference evidence="3" key="2">
    <citation type="submission" date="2015-01" db="EMBL/GenBank/DDBJ databases">
        <title>Evolutionary Origins and Diversification of the Mycorrhizal Mutualists.</title>
        <authorList>
            <consortium name="DOE Joint Genome Institute"/>
            <consortium name="Mycorrhizal Genomics Consortium"/>
            <person name="Kohler A."/>
            <person name="Kuo A."/>
            <person name="Nagy L.G."/>
            <person name="Floudas D."/>
            <person name="Copeland A."/>
            <person name="Barry K.W."/>
            <person name="Cichocki N."/>
            <person name="Veneault-Fourrey C."/>
            <person name="LaButti K."/>
            <person name="Lindquist E.A."/>
            <person name="Lipzen A."/>
            <person name="Lundell T."/>
            <person name="Morin E."/>
            <person name="Murat C."/>
            <person name="Riley R."/>
            <person name="Ohm R."/>
            <person name="Sun H."/>
            <person name="Tunlid A."/>
            <person name="Henrissat B."/>
            <person name="Grigoriev I.V."/>
            <person name="Hibbett D.S."/>
            <person name="Martin F."/>
        </authorList>
    </citation>
    <scope>NUCLEOTIDE SEQUENCE [LARGE SCALE GENOMIC DNA]</scope>
    <source>
        <strain evidence="3">MUT 4182</strain>
    </source>
</reference>